<evidence type="ECO:0000256" key="2">
    <source>
        <dbReference type="ARBA" id="ARBA00043974"/>
    </source>
</evidence>
<dbReference type="AlphaFoldDB" id="G7E852"/>
<accession>G7E852</accession>
<name>G7E852_MIXOS</name>
<sequence>MASYAIVPGPSTSTNKKTPSTLNGYGLHDDLRFGQRSLAAQAESSHPLERHLDNYDDTQDALKMTLQRNLYGLHAPVRQMMERDLASQNPHFPGMGKSLSQLHLDVLRGMDELASMANVSQVASDSAAVVLDQHTAMERQRGL</sequence>
<keyword evidence="1" id="KW-0143">Chaperone</keyword>
<evidence type="ECO:0000256" key="3">
    <source>
        <dbReference type="SAM" id="MobiDB-lite"/>
    </source>
</evidence>
<dbReference type="STRING" id="764103.G7E852"/>
<dbReference type="GO" id="GO:0043248">
    <property type="term" value="P:proteasome assembly"/>
    <property type="evidence" value="ECO:0007669"/>
    <property type="project" value="InterPro"/>
</dbReference>
<keyword evidence="5" id="KW-1185">Reference proteome</keyword>
<feature type="compositionally biased region" description="Low complexity" evidence="3">
    <location>
        <begin position="10"/>
        <end position="21"/>
    </location>
</feature>
<dbReference type="PANTHER" id="PTHR12828:SF3">
    <property type="entry name" value="PROTEASOME MATURATION PROTEIN"/>
    <property type="match status" value="1"/>
</dbReference>
<comment type="similarity">
    <text evidence="2">Belongs to the POMP/UMP1 family.</text>
</comment>
<feature type="region of interest" description="Disordered" evidence="3">
    <location>
        <begin position="1"/>
        <end position="23"/>
    </location>
</feature>
<organism evidence="4 5">
    <name type="scientific">Mixia osmundae (strain CBS 9802 / IAM 14324 / JCM 22182 / KY 12970)</name>
    <dbReference type="NCBI Taxonomy" id="764103"/>
    <lineage>
        <taxon>Eukaryota</taxon>
        <taxon>Fungi</taxon>
        <taxon>Dikarya</taxon>
        <taxon>Basidiomycota</taxon>
        <taxon>Pucciniomycotina</taxon>
        <taxon>Mixiomycetes</taxon>
        <taxon>Mixiales</taxon>
        <taxon>Mixiaceae</taxon>
        <taxon>Mixia</taxon>
    </lineage>
</organism>
<evidence type="ECO:0000313" key="5">
    <source>
        <dbReference type="Proteomes" id="UP000009131"/>
    </source>
</evidence>
<dbReference type="InParanoid" id="G7E852"/>
<dbReference type="HOGENOM" id="CLU_100687_1_0_1"/>
<dbReference type="GO" id="GO:0005634">
    <property type="term" value="C:nucleus"/>
    <property type="evidence" value="ECO:0007669"/>
    <property type="project" value="TreeGrafter"/>
</dbReference>
<dbReference type="InterPro" id="IPR008012">
    <property type="entry name" value="Ump1"/>
</dbReference>
<dbReference type="OrthoDB" id="15001at2759"/>
<evidence type="ECO:0000313" key="4">
    <source>
        <dbReference type="EMBL" id="GAA99012.1"/>
    </source>
</evidence>
<reference evidence="4 5" key="2">
    <citation type="journal article" date="2012" name="Open Biol.">
        <title>Characteristics of nucleosomes and linker DNA regions on the genome of the basidiomycete Mixia osmundae revealed by mono- and dinucleosome mapping.</title>
        <authorList>
            <person name="Nishida H."/>
            <person name="Kondo S."/>
            <person name="Matsumoto T."/>
            <person name="Suzuki Y."/>
            <person name="Yoshikawa H."/>
            <person name="Taylor T.D."/>
            <person name="Sugiyama J."/>
        </authorList>
    </citation>
    <scope>NUCLEOTIDE SEQUENCE [LARGE SCALE GENOMIC DNA]</scope>
    <source>
        <strain evidence="5">CBS 9802 / IAM 14324 / JCM 22182 / KY 12970</strain>
    </source>
</reference>
<evidence type="ECO:0000256" key="1">
    <source>
        <dbReference type="ARBA" id="ARBA00023186"/>
    </source>
</evidence>
<comment type="caution">
    <text evidence="4">The sequence shown here is derived from an EMBL/GenBank/DDBJ whole genome shotgun (WGS) entry which is preliminary data.</text>
</comment>
<proteinExistence type="inferred from homology"/>
<dbReference type="PANTHER" id="PTHR12828">
    <property type="entry name" value="PROTEASOME MATURATION PROTEIN UMP1"/>
    <property type="match status" value="1"/>
</dbReference>
<dbReference type="Pfam" id="PF05348">
    <property type="entry name" value="UMP1"/>
    <property type="match status" value="1"/>
</dbReference>
<reference evidence="4 5" key="1">
    <citation type="journal article" date="2011" name="J. Gen. Appl. Microbiol.">
        <title>Draft genome sequencing of the enigmatic basidiomycete Mixia osmundae.</title>
        <authorList>
            <person name="Nishida H."/>
            <person name="Nagatsuka Y."/>
            <person name="Sugiyama J."/>
        </authorList>
    </citation>
    <scope>NUCLEOTIDE SEQUENCE [LARGE SCALE GENOMIC DNA]</scope>
    <source>
        <strain evidence="5">CBS 9802 / IAM 14324 / JCM 22182 / KY 12970</strain>
    </source>
</reference>
<dbReference type="FunCoup" id="G7E852">
    <property type="interactions" value="304"/>
</dbReference>
<protein>
    <submittedName>
        <fullName evidence="4">Uncharacterized protein</fullName>
    </submittedName>
</protein>
<dbReference type="Proteomes" id="UP000009131">
    <property type="component" value="Unassembled WGS sequence"/>
</dbReference>
<dbReference type="EMBL" id="BABT02000170">
    <property type="protein sequence ID" value="GAA99012.1"/>
    <property type="molecule type" value="Genomic_DNA"/>
</dbReference>
<dbReference type="eggNOG" id="KOG3061">
    <property type="taxonomic scope" value="Eukaryota"/>
</dbReference>
<dbReference type="GO" id="GO:0005737">
    <property type="term" value="C:cytoplasm"/>
    <property type="evidence" value="ECO:0007669"/>
    <property type="project" value="TreeGrafter"/>
</dbReference>
<gene>
    <name evidence="4" type="primary">Mo05701</name>
    <name evidence="4" type="ORF">E5Q_05701</name>
</gene>